<comment type="similarity">
    <text evidence="1 2">Belongs to the Iojap/RsfS family.</text>
</comment>
<sequence>MPATDTAKELARTAAQAASDRLATDITAIDVADNLVLTDAFVIASASNERQVHAVVDNIEEQLLRRHQIKPIRREGTGENRWVLVDFGDITVHVFHEDDREYYGLDKLWGDCATIELPELESQNAQ</sequence>
<keyword evidence="2" id="KW-0678">Repressor</keyword>
<dbReference type="GO" id="GO:0090071">
    <property type="term" value="P:negative regulation of ribosome biogenesis"/>
    <property type="evidence" value="ECO:0007669"/>
    <property type="project" value="UniProtKB-UniRule"/>
</dbReference>
<proteinExistence type="inferred from homology"/>
<dbReference type="Pfam" id="PF02410">
    <property type="entry name" value="RsfS"/>
    <property type="match status" value="1"/>
</dbReference>
<dbReference type="FunFam" id="3.30.460.10:FF:000008">
    <property type="entry name" value="Ribosomal silencing factor RsfS"/>
    <property type="match status" value="1"/>
</dbReference>
<dbReference type="GO" id="GO:0017148">
    <property type="term" value="P:negative regulation of translation"/>
    <property type="evidence" value="ECO:0007669"/>
    <property type="project" value="UniProtKB-UniRule"/>
</dbReference>
<dbReference type="GO" id="GO:0005737">
    <property type="term" value="C:cytoplasm"/>
    <property type="evidence" value="ECO:0007669"/>
    <property type="project" value="UniProtKB-SubCell"/>
</dbReference>
<comment type="subunit">
    <text evidence="2">Interacts with ribosomal protein uL14 (rplN).</text>
</comment>
<dbReference type="SUPFAM" id="SSF81301">
    <property type="entry name" value="Nucleotidyltransferase"/>
    <property type="match status" value="1"/>
</dbReference>
<dbReference type="HAMAP" id="MF_01477">
    <property type="entry name" value="Iojap_RsfS"/>
    <property type="match status" value="1"/>
</dbReference>
<dbReference type="PATRIC" id="fig|479117.4.peg.1343"/>
<evidence type="ECO:0000313" key="4">
    <source>
        <dbReference type="Proteomes" id="UP000243589"/>
    </source>
</evidence>
<dbReference type="NCBIfam" id="TIGR00090">
    <property type="entry name" value="rsfS_iojap_ybeB"/>
    <property type="match status" value="1"/>
</dbReference>
<keyword evidence="2" id="KW-0963">Cytoplasm</keyword>
<evidence type="ECO:0000256" key="2">
    <source>
        <dbReference type="HAMAP-Rule" id="MF_01477"/>
    </source>
</evidence>
<protein>
    <recommendedName>
        <fullName evidence="2">Ribosomal silencing factor RsfS</fullName>
    </recommendedName>
</protein>
<dbReference type="Proteomes" id="UP000243589">
    <property type="component" value="Unassembled WGS sequence"/>
</dbReference>
<dbReference type="Gene3D" id="3.30.460.10">
    <property type="entry name" value="Beta Polymerase, domain 2"/>
    <property type="match status" value="1"/>
</dbReference>
<keyword evidence="2" id="KW-0810">Translation regulation</keyword>
<name>A0A150H884_9MICO</name>
<evidence type="ECO:0000313" key="3">
    <source>
        <dbReference type="EMBL" id="KXZ58309.1"/>
    </source>
</evidence>
<comment type="function">
    <text evidence="2">Functions as a ribosomal silencing factor. Interacts with ribosomal protein uL14 (rplN), blocking formation of intersubunit bridge B8. Prevents association of the 30S and 50S ribosomal subunits and the formation of functional ribosomes, thus repressing translation.</text>
</comment>
<dbReference type="InterPro" id="IPR004394">
    <property type="entry name" value="Iojap/RsfS/C7orf30"/>
</dbReference>
<dbReference type="AlphaFoldDB" id="A0A150H884"/>
<evidence type="ECO:0000256" key="1">
    <source>
        <dbReference type="ARBA" id="ARBA00010574"/>
    </source>
</evidence>
<keyword evidence="4" id="KW-1185">Reference proteome</keyword>
<dbReference type="PANTHER" id="PTHR21043">
    <property type="entry name" value="IOJAP SUPERFAMILY ORTHOLOG"/>
    <property type="match status" value="1"/>
</dbReference>
<dbReference type="InterPro" id="IPR043519">
    <property type="entry name" value="NT_sf"/>
</dbReference>
<gene>
    <name evidence="2 3" type="primary">rsfS</name>
    <name evidence="3" type="ORF">Bravens_01352</name>
</gene>
<dbReference type="EMBL" id="LQQC01000010">
    <property type="protein sequence ID" value="KXZ58309.1"/>
    <property type="molecule type" value="Genomic_DNA"/>
</dbReference>
<dbReference type="PANTHER" id="PTHR21043:SF0">
    <property type="entry name" value="MITOCHONDRIAL ASSEMBLY OF RIBOSOMAL LARGE SUBUNIT PROTEIN 1"/>
    <property type="match status" value="1"/>
</dbReference>
<dbReference type="GO" id="GO:0042256">
    <property type="term" value="P:cytosolic ribosome assembly"/>
    <property type="evidence" value="ECO:0007669"/>
    <property type="project" value="UniProtKB-UniRule"/>
</dbReference>
<dbReference type="GO" id="GO:0043023">
    <property type="term" value="F:ribosomal large subunit binding"/>
    <property type="evidence" value="ECO:0007669"/>
    <property type="project" value="TreeGrafter"/>
</dbReference>
<dbReference type="RefSeq" id="WP_019175386.1">
    <property type="nucleotide sequence ID" value="NZ_LPXW01000031.1"/>
</dbReference>
<comment type="subcellular location">
    <subcellularLocation>
        <location evidence="2">Cytoplasm</location>
    </subcellularLocation>
</comment>
<organism evidence="3 4">
    <name type="scientific">Brevibacterium ravenspurgense</name>
    <dbReference type="NCBI Taxonomy" id="479117"/>
    <lineage>
        <taxon>Bacteria</taxon>
        <taxon>Bacillati</taxon>
        <taxon>Actinomycetota</taxon>
        <taxon>Actinomycetes</taxon>
        <taxon>Micrococcales</taxon>
        <taxon>Brevibacteriaceae</taxon>
        <taxon>Brevibacterium</taxon>
    </lineage>
</organism>
<comment type="caution">
    <text evidence="3">The sequence shown here is derived from an EMBL/GenBank/DDBJ whole genome shotgun (WGS) entry which is preliminary data.</text>
</comment>
<reference evidence="3 4" key="1">
    <citation type="submission" date="2016-01" db="EMBL/GenBank/DDBJ databases">
        <title>Use of Whole Genome Sequencing to ascertain that Brevibacterium massiliense (Roux, Raoult 2009) is a later heterotypic synonym of Brevibacterium ravenspurgense (Mages 2008).</title>
        <authorList>
            <person name="Bernier A.-M."/>
            <person name="Burdz T."/>
            <person name="Huynh C."/>
            <person name="Pachecho A.L."/>
            <person name="Wiebe D."/>
            <person name="Bonner C."/>
            <person name="Bernard K."/>
        </authorList>
    </citation>
    <scope>NUCLEOTIDE SEQUENCE [LARGE SCALE GENOMIC DNA]</scope>
    <source>
        <strain evidence="3 4">CCUG56047</strain>
    </source>
</reference>
<accession>A0A150H884</accession>